<dbReference type="InterPro" id="IPR015424">
    <property type="entry name" value="PyrdxlP-dep_Trfase"/>
</dbReference>
<dbReference type="GO" id="GO:0000271">
    <property type="term" value="P:polysaccharide biosynthetic process"/>
    <property type="evidence" value="ECO:0007669"/>
    <property type="project" value="TreeGrafter"/>
</dbReference>
<protein>
    <submittedName>
        <fullName evidence="4">Aminotransferase</fullName>
    </submittedName>
</protein>
<dbReference type="InterPro" id="IPR015421">
    <property type="entry name" value="PyrdxlP-dep_Trfase_major"/>
</dbReference>
<dbReference type="GO" id="GO:0030170">
    <property type="term" value="F:pyridoxal phosphate binding"/>
    <property type="evidence" value="ECO:0007669"/>
    <property type="project" value="TreeGrafter"/>
</dbReference>
<feature type="region of interest" description="Disordered" evidence="3">
    <location>
        <begin position="1"/>
        <end position="22"/>
    </location>
</feature>
<name>A0A438AE30_9RHOB</name>
<gene>
    <name evidence="4" type="ORF">EKE94_16530</name>
</gene>
<evidence type="ECO:0000256" key="2">
    <source>
        <dbReference type="RuleBase" id="RU004508"/>
    </source>
</evidence>
<dbReference type="Proteomes" id="UP000285908">
    <property type="component" value="Unassembled WGS sequence"/>
</dbReference>
<organism evidence="4 5">
    <name type="scientific">Mesobaculum littorinae</name>
    <dbReference type="NCBI Taxonomy" id="2486419"/>
    <lineage>
        <taxon>Bacteria</taxon>
        <taxon>Pseudomonadati</taxon>
        <taxon>Pseudomonadota</taxon>
        <taxon>Alphaproteobacteria</taxon>
        <taxon>Rhodobacterales</taxon>
        <taxon>Roseobacteraceae</taxon>
        <taxon>Mesobaculum</taxon>
    </lineage>
</organism>
<dbReference type="RefSeq" id="WP_127907738.1">
    <property type="nucleotide sequence ID" value="NZ_RQXX01000007.1"/>
</dbReference>
<dbReference type="AlphaFoldDB" id="A0A438AE30"/>
<reference evidence="4 5" key="1">
    <citation type="submission" date="2018-11" db="EMBL/GenBank/DDBJ databases">
        <title>Mesobaculum littorinae gen. nov., sp. nov., isolated from Littorina scabra that represents a novel genus of the order Rhodobacteraceae.</title>
        <authorList>
            <person name="Li F."/>
        </authorList>
    </citation>
    <scope>NUCLEOTIDE SEQUENCE [LARGE SCALE GENOMIC DNA]</scope>
    <source>
        <strain evidence="4 5">M0103</strain>
    </source>
</reference>
<keyword evidence="4" id="KW-0032">Aminotransferase</keyword>
<dbReference type="InterPro" id="IPR000653">
    <property type="entry name" value="DegT/StrS_aminotransferase"/>
</dbReference>
<dbReference type="OrthoDB" id="9768668at2"/>
<dbReference type="SUPFAM" id="SSF53383">
    <property type="entry name" value="PLP-dependent transferases"/>
    <property type="match status" value="1"/>
</dbReference>
<evidence type="ECO:0000313" key="4">
    <source>
        <dbReference type="EMBL" id="RVV96944.1"/>
    </source>
</evidence>
<keyword evidence="5" id="KW-1185">Reference proteome</keyword>
<dbReference type="Pfam" id="PF01041">
    <property type="entry name" value="DegT_DnrJ_EryC1"/>
    <property type="match status" value="1"/>
</dbReference>
<comment type="caution">
    <text evidence="4">The sequence shown here is derived from an EMBL/GenBank/DDBJ whole genome shotgun (WGS) entry which is preliminary data.</text>
</comment>
<evidence type="ECO:0000313" key="5">
    <source>
        <dbReference type="Proteomes" id="UP000285908"/>
    </source>
</evidence>
<dbReference type="EMBL" id="RQXX01000007">
    <property type="protein sequence ID" value="RVV96944.1"/>
    <property type="molecule type" value="Genomic_DNA"/>
</dbReference>
<proteinExistence type="inferred from homology"/>
<evidence type="ECO:0000256" key="3">
    <source>
        <dbReference type="SAM" id="MobiDB-lite"/>
    </source>
</evidence>
<dbReference type="PANTHER" id="PTHR30244:SF34">
    <property type="entry name" value="DTDP-4-AMINO-4,6-DIDEOXYGALACTOSE TRANSAMINASE"/>
    <property type="match status" value="1"/>
</dbReference>
<comment type="similarity">
    <text evidence="1 2">Belongs to the DegT/DnrJ/EryC1 family.</text>
</comment>
<accession>A0A438AE30</accession>
<feature type="compositionally biased region" description="Basic and acidic residues" evidence="3">
    <location>
        <begin position="1"/>
        <end position="18"/>
    </location>
</feature>
<dbReference type="GO" id="GO:0008483">
    <property type="term" value="F:transaminase activity"/>
    <property type="evidence" value="ECO:0007669"/>
    <property type="project" value="UniProtKB-KW"/>
</dbReference>
<evidence type="ECO:0000256" key="1">
    <source>
        <dbReference type="ARBA" id="ARBA00037999"/>
    </source>
</evidence>
<dbReference type="Gene3D" id="3.90.1150.10">
    <property type="entry name" value="Aspartate Aminotransferase, domain 1"/>
    <property type="match status" value="1"/>
</dbReference>
<dbReference type="Gene3D" id="3.40.640.10">
    <property type="entry name" value="Type I PLP-dependent aspartate aminotransferase-like (Major domain)"/>
    <property type="match status" value="1"/>
</dbReference>
<keyword evidence="4" id="KW-0808">Transferase</keyword>
<keyword evidence="2" id="KW-0663">Pyridoxal phosphate</keyword>
<dbReference type="InterPro" id="IPR015422">
    <property type="entry name" value="PyrdxlP-dep_Trfase_small"/>
</dbReference>
<sequence>MTGRSSDHPSDRPSDRFRGSFTRQSPLPEAAIAAATEVLRHGRLHRYTLAPGEAGEATLLEEEFAAWQGARYCVALASGGQALAIALRAAGVRPDEPVLTNAFTLAPVPGAIAAVGARPVLVEVAEDLTIDLDDLAARATETGARWLLLSHMRGHICDMDRLCRVADAAGLRVIEDCAHTMGARWDGVRSGRHGIAACFSTQTYKHMNSGEGGLLTTDDPDLAARAVLMSGSYMLYDRHRAAPGTEVFDRHRTAVPNMSARMDDLRAAILRPQLAGLDAACAEWTALYRVVEAGLRGTPGLTLIDRPAREGFVGSSIQFRLQGWSARAIGAVLEGCAARGVDLRWFGAARAQGYTSTYRHWGGAAGATPDLPRTDAVLAGLIDMRLPLSFSREDGATVARIVSDEVSHAQALAGDVAE</sequence>
<dbReference type="PANTHER" id="PTHR30244">
    <property type="entry name" value="TRANSAMINASE"/>
    <property type="match status" value="1"/>
</dbReference>